<protein>
    <recommendedName>
        <fullName evidence="4">E3 ubiquitin-protein ligase NRDP1</fullName>
        <ecNumber evidence="3">2.3.2.27</ecNumber>
    </recommendedName>
    <alternativeName>
        <fullName evidence="10">RING finger protein 41</fullName>
    </alternativeName>
    <alternativeName>
        <fullName evidence="11">RING-type E3 ubiquitin transferase NRDP1</fullName>
    </alternativeName>
</protein>
<evidence type="ECO:0000256" key="7">
    <source>
        <dbReference type="ARBA" id="ARBA00022771"/>
    </source>
</evidence>
<gene>
    <name evidence="14" type="ORF">BpHYR1_050062</name>
</gene>
<evidence type="ECO:0000256" key="12">
    <source>
        <dbReference type="PROSITE-ProRule" id="PRU00175"/>
    </source>
</evidence>
<keyword evidence="7 12" id="KW-0863">Zinc-finger</keyword>
<evidence type="ECO:0000256" key="3">
    <source>
        <dbReference type="ARBA" id="ARBA00012483"/>
    </source>
</evidence>
<evidence type="ECO:0000256" key="5">
    <source>
        <dbReference type="ARBA" id="ARBA00022679"/>
    </source>
</evidence>
<name>A0A3M7PP30_BRAPC</name>
<keyword evidence="6" id="KW-0479">Metal-binding</keyword>
<dbReference type="EC" id="2.3.2.27" evidence="3"/>
<keyword evidence="8" id="KW-0833">Ubl conjugation pathway</keyword>
<evidence type="ECO:0000256" key="10">
    <source>
        <dbReference type="ARBA" id="ARBA00030556"/>
    </source>
</evidence>
<proteinExistence type="predicted"/>
<dbReference type="SUPFAM" id="SSF57850">
    <property type="entry name" value="RING/U-box"/>
    <property type="match status" value="1"/>
</dbReference>
<evidence type="ECO:0000256" key="4">
    <source>
        <dbReference type="ARBA" id="ARBA00015711"/>
    </source>
</evidence>
<evidence type="ECO:0000256" key="9">
    <source>
        <dbReference type="ARBA" id="ARBA00022833"/>
    </source>
</evidence>
<dbReference type="EMBL" id="REGN01009612">
    <property type="protein sequence ID" value="RNA00790.1"/>
    <property type="molecule type" value="Genomic_DNA"/>
</dbReference>
<evidence type="ECO:0000256" key="11">
    <source>
        <dbReference type="ARBA" id="ARBA00031762"/>
    </source>
</evidence>
<evidence type="ECO:0000313" key="14">
    <source>
        <dbReference type="EMBL" id="RNA00790.1"/>
    </source>
</evidence>
<dbReference type="InterPro" id="IPR037255">
    <property type="entry name" value="NRDP1_C"/>
</dbReference>
<dbReference type="GO" id="GO:0043122">
    <property type="term" value="P:regulation of canonical NF-kappaB signal transduction"/>
    <property type="evidence" value="ECO:0007669"/>
    <property type="project" value="TreeGrafter"/>
</dbReference>
<organism evidence="14 15">
    <name type="scientific">Brachionus plicatilis</name>
    <name type="common">Marine rotifer</name>
    <name type="synonym">Brachionus muelleri</name>
    <dbReference type="NCBI Taxonomy" id="10195"/>
    <lineage>
        <taxon>Eukaryota</taxon>
        <taxon>Metazoa</taxon>
        <taxon>Spiralia</taxon>
        <taxon>Gnathifera</taxon>
        <taxon>Rotifera</taxon>
        <taxon>Eurotatoria</taxon>
        <taxon>Monogononta</taxon>
        <taxon>Pseudotrocha</taxon>
        <taxon>Ploima</taxon>
        <taxon>Brachionidae</taxon>
        <taxon>Brachionus</taxon>
    </lineage>
</organism>
<keyword evidence="9" id="KW-0862">Zinc</keyword>
<sequence>MGYDLNRFEGVVDEELICSICSFVLEDPVQSPECEHAFCDSCIKQWLHHQCICPIDRIQIQPSDLKPVPRILKNLLSKLKLKCDYADYGCMAILRLENLNIHLQECEFNPKKPIVCTLGCNIVIPKDELKNHNCIKELKKIVDDHQSKITSLTSELNRQKYELELNFKELRSLKNFVSKYIKSNQLASNMVSASPTSPTSNLLGLNLTDDDDDDIARWSATLPIAKVIRWGGIISTPDTVLQTVIKRALIEHGCPASILNQLMENAHEKNWPLGLSTLENRQINRSQYANFVCKRVPNKQAVLILACDNRHMPSHMIVEPGNLLIFAHGVE</sequence>
<dbReference type="Gene3D" id="3.30.40.10">
    <property type="entry name" value="Zinc/RING finger domain, C3HC4 (zinc finger)"/>
    <property type="match status" value="2"/>
</dbReference>
<keyword evidence="14" id="KW-0436">Ligase</keyword>
<dbReference type="PROSITE" id="PS50089">
    <property type="entry name" value="ZF_RING_2"/>
    <property type="match status" value="1"/>
</dbReference>
<evidence type="ECO:0000256" key="8">
    <source>
        <dbReference type="ARBA" id="ARBA00022786"/>
    </source>
</evidence>
<dbReference type="GO" id="GO:0016874">
    <property type="term" value="F:ligase activity"/>
    <property type="evidence" value="ECO:0007669"/>
    <property type="project" value="UniProtKB-KW"/>
</dbReference>
<accession>A0A3M7PP30</accession>
<dbReference type="InterPro" id="IPR017907">
    <property type="entry name" value="Znf_RING_CS"/>
</dbReference>
<dbReference type="SUPFAM" id="SSF160088">
    <property type="entry name" value="NRDP1 C-terminal domain-like"/>
    <property type="match status" value="1"/>
</dbReference>
<keyword evidence="15" id="KW-1185">Reference proteome</keyword>
<dbReference type="OrthoDB" id="1630758at2759"/>
<feature type="domain" description="RING-type" evidence="13">
    <location>
        <begin position="18"/>
        <end position="57"/>
    </location>
</feature>
<dbReference type="InterPro" id="IPR013083">
    <property type="entry name" value="Znf_RING/FYVE/PHD"/>
</dbReference>
<dbReference type="GO" id="GO:0008270">
    <property type="term" value="F:zinc ion binding"/>
    <property type="evidence" value="ECO:0007669"/>
    <property type="project" value="UniProtKB-KW"/>
</dbReference>
<dbReference type="STRING" id="10195.A0A3M7PP30"/>
<dbReference type="Proteomes" id="UP000276133">
    <property type="component" value="Unassembled WGS sequence"/>
</dbReference>
<dbReference type="SMART" id="SM00184">
    <property type="entry name" value="RING"/>
    <property type="match status" value="1"/>
</dbReference>
<dbReference type="UniPathway" id="UPA00143"/>
<reference evidence="14 15" key="1">
    <citation type="journal article" date="2018" name="Sci. Rep.">
        <title>Genomic signatures of local adaptation to the degree of environmental predictability in rotifers.</title>
        <authorList>
            <person name="Franch-Gras L."/>
            <person name="Hahn C."/>
            <person name="Garcia-Roger E.M."/>
            <person name="Carmona M.J."/>
            <person name="Serra M."/>
            <person name="Gomez A."/>
        </authorList>
    </citation>
    <scope>NUCLEOTIDE SEQUENCE [LARGE SCALE GENOMIC DNA]</scope>
    <source>
        <strain evidence="14">HYR1</strain>
    </source>
</reference>
<dbReference type="Pfam" id="PF08941">
    <property type="entry name" value="USP8_interact"/>
    <property type="match status" value="1"/>
</dbReference>
<dbReference type="InterPro" id="IPR015036">
    <property type="entry name" value="NRDP1"/>
</dbReference>
<evidence type="ECO:0000256" key="6">
    <source>
        <dbReference type="ARBA" id="ARBA00022723"/>
    </source>
</evidence>
<evidence type="ECO:0000256" key="2">
    <source>
        <dbReference type="ARBA" id="ARBA00004906"/>
    </source>
</evidence>
<dbReference type="PANTHER" id="PTHR10131:SF157">
    <property type="entry name" value="RECEPTOR-ASSOCIATED FACTOR, PUTATIVE-RELATED"/>
    <property type="match status" value="1"/>
</dbReference>
<dbReference type="Pfam" id="PF13923">
    <property type="entry name" value="zf-C3HC4_2"/>
    <property type="match status" value="1"/>
</dbReference>
<dbReference type="PROSITE" id="PS00518">
    <property type="entry name" value="ZF_RING_1"/>
    <property type="match status" value="1"/>
</dbReference>
<comment type="pathway">
    <text evidence="2">Protein modification; protein ubiquitination.</text>
</comment>
<comment type="caution">
    <text evidence="14">The sequence shown here is derived from an EMBL/GenBank/DDBJ whole genome shotgun (WGS) entry which is preliminary data.</text>
</comment>
<evidence type="ECO:0000259" key="13">
    <source>
        <dbReference type="PROSITE" id="PS50089"/>
    </source>
</evidence>
<dbReference type="GO" id="GO:0061630">
    <property type="term" value="F:ubiquitin protein ligase activity"/>
    <property type="evidence" value="ECO:0007669"/>
    <property type="project" value="UniProtKB-EC"/>
</dbReference>
<dbReference type="GO" id="GO:0016567">
    <property type="term" value="P:protein ubiquitination"/>
    <property type="evidence" value="ECO:0007669"/>
    <property type="project" value="UniProtKB-UniPathway"/>
</dbReference>
<dbReference type="PANTHER" id="PTHR10131">
    <property type="entry name" value="TNF RECEPTOR ASSOCIATED FACTOR"/>
    <property type="match status" value="1"/>
</dbReference>
<dbReference type="SUPFAM" id="SSF49599">
    <property type="entry name" value="TRAF domain-like"/>
    <property type="match status" value="1"/>
</dbReference>
<evidence type="ECO:0000313" key="15">
    <source>
        <dbReference type="Proteomes" id="UP000276133"/>
    </source>
</evidence>
<dbReference type="AlphaFoldDB" id="A0A3M7PP30"/>
<dbReference type="InterPro" id="IPR001841">
    <property type="entry name" value="Znf_RING"/>
</dbReference>
<keyword evidence="5" id="KW-0808">Transferase</keyword>
<evidence type="ECO:0000256" key="1">
    <source>
        <dbReference type="ARBA" id="ARBA00000900"/>
    </source>
</evidence>
<comment type="catalytic activity">
    <reaction evidence="1">
        <text>S-ubiquitinyl-[E2 ubiquitin-conjugating enzyme]-L-cysteine + [acceptor protein]-L-lysine = [E2 ubiquitin-conjugating enzyme]-L-cysteine + N(6)-ubiquitinyl-[acceptor protein]-L-lysine.</text>
        <dbReference type="EC" id="2.3.2.27"/>
    </reaction>
</comment>